<proteinExistence type="predicted"/>
<reference evidence="1" key="1">
    <citation type="submission" date="2023-07" db="EMBL/GenBank/DDBJ databases">
        <authorList>
            <consortium name="AG Swart"/>
            <person name="Singh M."/>
            <person name="Singh A."/>
            <person name="Seah K."/>
            <person name="Emmerich C."/>
        </authorList>
    </citation>
    <scope>NUCLEOTIDE SEQUENCE</scope>
    <source>
        <strain evidence="1">DP1</strain>
    </source>
</reference>
<sequence>MDLNEAKHVGKDQKEKQILSEEINENENIYLKLGSSKISKVHFRGAGKALYLWSGNKYFTDNLKYYKNKEQISSEIQAQHGYGMPKHFKAYEISRACLQNAFYSNSEMFAFLDNPRQVQIGNEFNGFLNLNEKFYKMLVYKTLSMCLESINISKLILTKRDISKILICGRHLQATNFNSCIIPSQKYPQNFNNYVTQTNLKVVNFIDCASSEGSDIGSCKKMICSIMKGILNTELVNLMECVTFTGAPLEIKAQELGEELGSKGVKGCWKYDQRLIYFDLGPS</sequence>
<comment type="caution">
    <text evidence="1">The sequence shown here is derived from an EMBL/GenBank/DDBJ whole genome shotgun (WGS) entry which is preliminary data.</text>
</comment>
<name>A0AAD1XJ85_EUPCR</name>
<organism evidence="1 2">
    <name type="scientific">Euplotes crassus</name>
    <dbReference type="NCBI Taxonomy" id="5936"/>
    <lineage>
        <taxon>Eukaryota</taxon>
        <taxon>Sar</taxon>
        <taxon>Alveolata</taxon>
        <taxon>Ciliophora</taxon>
        <taxon>Intramacronucleata</taxon>
        <taxon>Spirotrichea</taxon>
        <taxon>Hypotrichia</taxon>
        <taxon>Euplotida</taxon>
        <taxon>Euplotidae</taxon>
        <taxon>Moneuplotes</taxon>
    </lineage>
</organism>
<evidence type="ECO:0000313" key="1">
    <source>
        <dbReference type="EMBL" id="CAI2373697.1"/>
    </source>
</evidence>
<gene>
    <name evidence="1" type="ORF">ECRASSUSDP1_LOCUS15043</name>
</gene>
<dbReference type="Proteomes" id="UP001295684">
    <property type="component" value="Unassembled WGS sequence"/>
</dbReference>
<dbReference type="AlphaFoldDB" id="A0AAD1XJ85"/>
<keyword evidence="2" id="KW-1185">Reference proteome</keyword>
<dbReference type="EMBL" id="CAMPGE010015053">
    <property type="protein sequence ID" value="CAI2373697.1"/>
    <property type="molecule type" value="Genomic_DNA"/>
</dbReference>
<accession>A0AAD1XJ85</accession>
<protein>
    <submittedName>
        <fullName evidence="1">Uncharacterized protein</fullName>
    </submittedName>
</protein>
<evidence type="ECO:0000313" key="2">
    <source>
        <dbReference type="Proteomes" id="UP001295684"/>
    </source>
</evidence>